<dbReference type="PANTHER" id="PTHR28067:SF1">
    <property type="entry name" value="DNA REPLICATION REGULATOR SLD3"/>
    <property type="match status" value="1"/>
</dbReference>
<proteinExistence type="predicted"/>
<dbReference type="STRING" id="742152.A0A2H3JQI9"/>
<evidence type="ECO:0000259" key="2">
    <source>
        <dbReference type="Pfam" id="PF08639"/>
    </source>
</evidence>
<feature type="compositionally biased region" description="Basic and acidic residues" evidence="1">
    <location>
        <begin position="384"/>
        <end position="410"/>
    </location>
</feature>
<dbReference type="EMBL" id="KB467943">
    <property type="protein sequence ID" value="PCH38924.1"/>
    <property type="molecule type" value="Genomic_DNA"/>
</dbReference>
<reference evidence="3 4" key="1">
    <citation type="journal article" date="2012" name="Science">
        <title>The Paleozoic origin of enzymatic lignin decomposition reconstructed from 31 fungal genomes.</title>
        <authorList>
            <person name="Floudas D."/>
            <person name="Binder M."/>
            <person name="Riley R."/>
            <person name="Barry K."/>
            <person name="Blanchette R.A."/>
            <person name="Henrissat B."/>
            <person name="Martinez A.T."/>
            <person name="Otillar R."/>
            <person name="Spatafora J.W."/>
            <person name="Yadav J.S."/>
            <person name="Aerts A."/>
            <person name="Benoit I."/>
            <person name="Boyd A."/>
            <person name="Carlson A."/>
            <person name="Copeland A."/>
            <person name="Coutinho P.M."/>
            <person name="de Vries R.P."/>
            <person name="Ferreira P."/>
            <person name="Findley K."/>
            <person name="Foster B."/>
            <person name="Gaskell J."/>
            <person name="Glotzer D."/>
            <person name="Gorecki P."/>
            <person name="Heitman J."/>
            <person name="Hesse C."/>
            <person name="Hori C."/>
            <person name="Igarashi K."/>
            <person name="Jurgens J.A."/>
            <person name="Kallen N."/>
            <person name="Kersten P."/>
            <person name="Kohler A."/>
            <person name="Kuees U."/>
            <person name="Kumar T.K.A."/>
            <person name="Kuo A."/>
            <person name="LaButti K."/>
            <person name="Larrondo L.F."/>
            <person name="Lindquist E."/>
            <person name="Ling A."/>
            <person name="Lombard V."/>
            <person name="Lucas S."/>
            <person name="Lundell T."/>
            <person name="Martin R."/>
            <person name="McLaughlin D.J."/>
            <person name="Morgenstern I."/>
            <person name="Morin E."/>
            <person name="Murat C."/>
            <person name="Nagy L.G."/>
            <person name="Nolan M."/>
            <person name="Ohm R.A."/>
            <person name="Patyshakuliyeva A."/>
            <person name="Rokas A."/>
            <person name="Ruiz-Duenas F.J."/>
            <person name="Sabat G."/>
            <person name="Salamov A."/>
            <person name="Samejima M."/>
            <person name="Schmutz J."/>
            <person name="Slot J.C."/>
            <person name="St John F."/>
            <person name="Stenlid J."/>
            <person name="Sun H."/>
            <person name="Sun S."/>
            <person name="Syed K."/>
            <person name="Tsang A."/>
            <person name="Wiebenga A."/>
            <person name="Young D."/>
            <person name="Pisabarro A."/>
            <person name="Eastwood D.C."/>
            <person name="Martin F."/>
            <person name="Cullen D."/>
            <person name="Grigoriev I.V."/>
            <person name="Hibbett D.S."/>
        </authorList>
    </citation>
    <scope>NUCLEOTIDE SEQUENCE [LARGE SCALE GENOMIC DNA]</scope>
    <source>
        <strain evidence="3 4">MD-104</strain>
    </source>
</reference>
<gene>
    <name evidence="3" type="ORF">WOLCODRAFT_140999</name>
</gene>
<dbReference type="OMA" id="WMNEKWR"/>
<feature type="region of interest" description="Disordered" evidence="1">
    <location>
        <begin position="284"/>
        <end position="355"/>
    </location>
</feature>
<evidence type="ECO:0000313" key="4">
    <source>
        <dbReference type="Proteomes" id="UP000218811"/>
    </source>
</evidence>
<dbReference type="PANTHER" id="PTHR28067">
    <property type="entry name" value="DNA REPLICATION REGULATOR SLD3"/>
    <property type="match status" value="1"/>
</dbReference>
<dbReference type="InterPro" id="IPR013948">
    <property type="entry name" value="DNA_replication_reg_Sld3_C"/>
</dbReference>
<feature type="domain" description="DNA replication regulator Sld3 C-terminal" evidence="2">
    <location>
        <begin position="135"/>
        <end position="376"/>
    </location>
</feature>
<dbReference type="Proteomes" id="UP000218811">
    <property type="component" value="Unassembled WGS sequence"/>
</dbReference>
<feature type="compositionally biased region" description="Low complexity" evidence="1">
    <location>
        <begin position="373"/>
        <end position="383"/>
    </location>
</feature>
<protein>
    <recommendedName>
        <fullName evidence="2">DNA replication regulator Sld3 C-terminal domain-containing protein</fullName>
    </recommendedName>
</protein>
<feature type="compositionally biased region" description="Low complexity" evidence="1">
    <location>
        <begin position="315"/>
        <end position="338"/>
    </location>
</feature>
<dbReference type="GO" id="GO:0031261">
    <property type="term" value="C:DNA replication preinitiation complex"/>
    <property type="evidence" value="ECO:0007669"/>
    <property type="project" value="TreeGrafter"/>
</dbReference>
<feature type="region of interest" description="Disordered" evidence="1">
    <location>
        <begin position="372"/>
        <end position="527"/>
    </location>
</feature>
<feature type="compositionally biased region" description="Low complexity" evidence="1">
    <location>
        <begin position="477"/>
        <end position="501"/>
    </location>
</feature>
<keyword evidence="4" id="KW-1185">Reference proteome</keyword>
<dbReference type="Pfam" id="PF08639">
    <property type="entry name" value="Sld3_STD"/>
    <property type="match status" value="1"/>
</dbReference>
<dbReference type="Gene3D" id="1.20.58.2130">
    <property type="match status" value="1"/>
</dbReference>
<evidence type="ECO:0000256" key="1">
    <source>
        <dbReference type="SAM" id="MobiDB-lite"/>
    </source>
</evidence>
<dbReference type="GO" id="GO:0006270">
    <property type="term" value="P:DNA replication initiation"/>
    <property type="evidence" value="ECO:0007669"/>
    <property type="project" value="InterPro"/>
</dbReference>
<dbReference type="InterPro" id="IPR042511">
    <property type="entry name" value="Sld3"/>
</dbReference>
<feature type="compositionally biased region" description="Acidic residues" evidence="1">
    <location>
        <begin position="463"/>
        <end position="472"/>
    </location>
</feature>
<feature type="region of interest" description="Disordered" evidence="1">
    <location>
        <begin position="182"/>
        <end position="203"/>
    </location>
</feature>
<dbReference type="AlphaFoldDB" id="A0A2H3JQI9"/>
<feature type="compositionally biased region" description="Polar residues" evidence="1">
    <location>
        <begin position="284"/>
        <end position="296"/>
    </location>
</feature>
<dbReference type="OrthoDB" id="3003917at2759"/>
<name>A0A2H3JQI9_WOLCO</name>
<sequence>MYQLSNQCPVRWTATQEKTISRDYPLSLGIAKTLDEHVWRTYLQFLWLPESVVPLRLLIPSLSRFLRTTTLPASSLHPPHSCVRPLLLTPRSAAQKYHDHINQIVDNDGGPSDAEEHMMWYAYKNERMGAADAQDGSEDAYAAEERWKNAWLARMERREVQIQILLHLLVLSLSGAVRDAQPEKDELPLHLSPSKKRKRKQAEAAAAHRTLSLEEVLESFMDKLSMWQLVASLDADDTHPRRNNTRDERDWMQAFCEDVVEVQFKATLPEQCALLRSKVFPTSPFSDTDSDASLSPPTRPKTLLAPSHTRPSPAPHASQPSASASSHSARTRSLSISLSEERARSRSRSLGVGPQVHKRALAREVSMTTALGAKARQQAASKQAAEKRASKQADARRTREKERESARDGARAAAQGVTLVAATPVKPKRARAGRGTSSVEAARDESLPPLPRCDFGVGAGQGGEEEDDEEDNGNLTLPSSPDVMLLSSSSRGPSSAASGADSDSDSNDGRGVESFSGMGRAFRVTQK</sequence>
<evidence type="ECO:0000313" key="3">
    <source>
        <dbReference type="EMBL" id="PCH38924.1"/>
    </source>
</evidence>
<accession>A0A2H3JQI9</accession>
<organism evidence="3 4">
    <name type="scientific">Wolfiporia cocos (strain MD-104)</name>
    <name type="common">Brown rot fungus</name>
    <dbReference type="NCBI Taxonomy" id="742152"/>
    <lineage>
        <taxon>Eukaryota</taxon>
        <taxon>Fungi</taxon>
        <taxon>Dikarya</taxon>
        <taxon>Basidiomycota</taxon>
        <taxon>Agaricomycotina</taxon>
        <taxon>Agaricomycetes</taxon>
        <taxon>Polyporales</taxon>
        <taxon>Phaeolaceae</taxon>
        <taxon>Wolfiporia</taxon>
    </lineage>
</organism>